<comment type="subcellular location">
    <subcellularLocation>
        <location evidence="1">Cell membrane</location>
        <topology evidence="1">Multi-pass membrane protein</topology>
    </subcellularLocation>
</comment>
<evidence type="ECO:0000256" key="5">
    <source>
        <dbReference type="ARBA" id="ARBA00023136"/>
    </source>
</evidence>
<evidence type="ECO:0000259" key="7">
    <source>
        <dbReference type="Pfam" id="PF02687"/>
    </source>
</evidence>
<evidence type="ECO:0000256" key="1">
    <source>
        <dbReference type="ARBA" id="ARBA00004651"/>
    </source>
</evidence>
<feature type="transmembrane region" description="Helical" evidence="6">
    <location>
        <begin position="429"/>
        <end position="449"/>
    </location>
</feature>
<dbReference type="GO" id="GO:0022857">
    <property type="term" value="F:transmembrane transporter activity"/>
    <property type="evidence" value="ECO:0007669"/>
    <property type="project" value="TreeGrafter"/>
</dbReference>
<evidence type="ECO:0000256" key="3">
    <source>
        <dbReference type="ARBA" id="ARBA00022692"/>
    </source>
</evidence>
<reference evidence="9 10" key="1">
    <citation type="submission" date="2018-07" db="EMBL/GenBank/DDBJ databases">
        <title>Genomic Encyclopedia of Type Strains, Phase IV (KMG-IV): sequencing the most valuable type-strain genomes for metagenomic binning, comparative biology and taxonomic classification.</title>
        <authorList>
            <person name="Goeker M."/>
        </authorList>
    </citation>
    <scope>NUCLEOTIDE SEQUENCE [LARGE SCALE GENOMIC DNA]</scope>
    <source>
        <strain evidence="9 10">DSM 4134</strain>
    </source>
</reference>
<dbReference type="PANTHER" id="PTHR30572:SF18">
    <property type="entry name" value="ABC-TYPE MACROLIDE FAMILY EXPORT SYSTEM PERMEASE COMPONENT 2"/>
    <property type="match status" value="1"/>
</dbReference>
<gene>
    <name evidence="9" type="ORF">C7460_10195</name>
</gene>
<dbReference type="InterPro" id="IPR050250">
    <property type="entry name" value="Macrolide_Exporter_MacB"/>
</dbReference>
<feature type="transmembrane region" description="Helical" evidence="6">
    <location>
        <begin position="338"/>
        <end position="361"/>
    </location>
</feature>
<dbReference type="PANTHER" id="PTHR30572">
    <property type="entry name" value="MEMBRANE COMPONENT OF TRANSPORTER-RELATED"/>
    <property type="match status" value="1"/>
</dbReference>
<keyword evidence="5 6" id="KW-0472">Membrane</keyword>
<feature type="transmembrane region" description="Helical" evidence="6">
    <location>
        <begin position="381"/>
        <end position="408"/>
    </location>
</feature>
<keyword evidence="2" id="KW-1003">Cell membrane</keyword>
<dbReference type="OrthoDB" id="5933722at2"/>
<evidence type="ECO:0000313" key="10">
    <source>
        <dbReference type="Proteomes" id="UP000256779"/>
    </source>
</evidence>
<dbReference type="GO" id="GO:0005886">
    <property type="term" value="C:plasma membrane"/>
    <property type="evidence" value="ECO:0007669"/>
    <property type="project" value="UniProtKB-SubCell"/>
</dbReference>
<dbReference type="Pfam" id="PF12704">
    <property type="entry name" value="MacB_PCD"/>
    <property type="match status" value="1"/>
</dbReference>
<evidence type="ECO:0000313" key="9">
    <source>
        <dbReference type="EMBL" id="REE05578.1"/>
    </source>
</evidence>
<evidence type="ECO:0000256" key="2">
    <source>
        <dbReference type="ARBA" id="ARBA00022475"/>
    </source>
</evidence>
<feature type="domain" description="ABC3 transporter permease C-terminal" evidence="7">
    <location>
        <begin position="682"/>
        <end position="796"/>
    </location>
</feature>
<dbReference type="Proteomes" id="UP000256779">
    <property type="component" value="Unassembled WGS sequence"/>
</dbReference>
<dbReference type="RefSeq" id="WP_115866097.1">
    <property type="nucleotide sequence ID" value="NZ_QREG01000001.1"/>
</dbReference>
<dbReference type="InterPro" id="IPR003838">
    <property type="entry name" value="ABC3_permease_C"/>
</dbReference>
<feature type="domain" description="MacB-like periplasmic core" evidence="8">
    <location>
        <begin position="20"/>
        <end position="243"/>
    </location>
</feature>
<evidence type="ECO:0000259" key="8">
    <source>
        <dbReference type="Pfam" id="PF12704"/>
    </source>
</evidence>
<dbReference type="AlphaFoldDB" id="A0A3D9LG20"/>
<keyword evidence="3 6" id="KW-0812">Transmembrane</keyword>
<keyword evidence="10" id="KW-1185">Reference proteome</keyword>
<protein>
    <submittedName>
        <fullName evidence="9">Putative ABC transport system permease protein</fullName>
    </submittedName>
</protein>
<feature type="domain" description="ABC3 transporter permease C-terminal" evidence="7">
    <location>
        <begin position="293"/>
        <end position="408"/>
    </location>
</feature>
<feature type="transmembrane region" description="Helical" evidence="6">
    <location>
        <begin position="290"/>
        <end position="309"/>
    </location>
</feature>
<proteinExistence type="predicted"/>
<dbReference type="InterPro" id="IPR025857">
    <property type="entry name" value="MacB_PCD"/>
</dbReference>
<dbReference type="EMBL" id="QREG01000001">
    <property type="protein sequence ID" value="REE05578.1"/>
    <property type="molecule type" value="Genomic_DNA"/>
</dbReference>
<sequence length="803" mass="90743">MIWNYLKVTYRTFLRQKVYSLINVTGLAIGLACFVLIYLYISDELSYDKFHEKSHRTYRLIEHFESEGVGEHSASQPFPVGPTLKNDFSRQIETYVRLFNFQSPSLALANRKLDKSFNESRIFFADSTFFEVFDFELIKGSKATALDEPNSILLTESMVEKYFDGEDPMGQLLEFQGNQNLKVTGVLADAPLNAHFQFDFIGSFSSLKSSFGGGYPRTWYWNPCWTYVVLDENTQPDHLEEQFPAFVKKYFPGFIVDDVTLELQPLEDIHLHSRLDYEILANGNEANLKIFGLVAIFVLLIASINFINLSTARASKRAKEVGVRKSLGSGKKQLIRQFVFESVLLTALAVVFAILIVGLVLPSFNQLTEKAIDVAVLAQVHVILGLVVLTLVVGVLSGFYPAFVLSSFNTVLVLKNAYQRMDGFSFRRVLVTVQFAISIMLIIGTIIAMKQLQFLQNDELGFSKDHVVMLPVIRSPMAKHYEQFKNRALQSPRVHSVTAVEEIVGAKHQVANFQFEGVDQSKPYPRFVVRHDFTETMGIEMAAGRDFSYEVQTDDSLALVVNETLVRSMNWGSPEEAINRRFMYRGQLRGKVVGVVKDYNFVSKHHPIAPLVITLNSHPGAFNLFVKYVAVKIDGADMRSSIEDIREAWYAVMPERPFDYFFLDDRLNDSYKAEQKLSVVTMIFSGLAIIVACLGLFGLATYSVEQRKKEIGVRKVLGISTSQILMLLSKEFVLLICLAFVVAVPSAYVLLRGWLDGFAFRTDIDAWPFVAAGVLTMLVAVFTISFHAFRASRINPAETLKYE</sequence>
<evidence type="ECO:0000256" key="6">
    <source>
        <dbReference type="SAM" id="Phobius"/>
    </source>
</evidence>
<feature type="transmembrane region" description="Helical" evidence="6">
    <location>
        <begin position="767"/>
        <end position="789"/>
    </location>
</feature>
<feature type="transmembrane region" description="Helical" evidence="6">
    <location>
        <begin position="677"/>
        <end position="699"/>
    </location>
</feature>
<accession>A0A3D9LG20</accession>
<comment type="caution">
    <text evidence="9">The sequence shown here is derived from an EMBL/GenBank/DDBJ whole genome shotgun (WGS) entry which is preliminary data.</text>
</comment>
<name>A0A3D9LG20_MARFU</name>
<dbReference type="PROSITE" id="PS51257">
    <property type="entry name" value="PROKAR_LIPOPROTEIN"/>
    <property type="match status" value="1"/>
</dbReference>
<dbReference type="Pfam" id="PF02687">
    <property type="entry name" value="FtsX"/>
    <property type="match status" value="2"/>
</dbReference>
<organism evidence="9 10">
    <name type="scientific">Marinoscillum furvescens DSM 4134</name>
    <dbReference type="NCBI Taxonomy" id="1122208"/>
    <lineage>
        <taxon>Bacteria</taxon>
        <taxon>Pseudomonadati</taxon>
        <taxon>Bacteroidota</taxon>
        <taxon>Cytophagia</taxon>
        <taxon>Cytophagales</taxon>
        <taxon>Reichenbachiellaceae</taxon>
        <taxon>Marinoscillum</taxon>
    </lineage>
</organism>
<evidence type="ECO:0000256" key="4">
    <source>
        <dbReference type="ARBA" id="ARBA00022989"/>
    </source>
</evidence>
<keyword evidence="4 6" id="KW-1133">Transmembrane helix</keyword>
<feature type="transmembrane region" description="Helical" evidence="6">
    <location>
        <begin position="732"/>
        <end position="755"/>
    </location>
</feature>
<feature type="transmembrane region" description="Helical" evidence="6">
    <location>
        <begin position="21"/>
        <end position="41"/>
    </location>
</feature>